<sequence>MAAAASAPSLTPLYDATVFVQSDLAKAKARGVEWDVELGVNGGREEAEAFLDSWASEESSFMEKTRPWHDADFVVVGHAPSELPEGMVTIDGRCQRFLDQLGDECLVVATIDEEM</sequence>
<dbReference type="KEGG" id="clw:CLAC_08175"/>
<dbReference type="AlphaFoldDB" id="A0A0K2H3G0"/>
<dbReference type="OrthoDB" id="3237545at2"/>
<dbReference type="EMBL" id="CP006841">
    <property type="protein sequence ID" value="ALA68585.1"/>
    <property type="molecule type" value="Genomic_DNA"/>
</dbReference>
<proteinExistence type="predicted"/>
<protein>
    <submittedName>
        <fullName evidence="1">Uncharacterized protein</fullName>
    </submittedName>
</protein>
<gene>
    <name evidence="1" type="ORF">CLAC_08175</name>
</gene>
<accession>A0A0K2H3G0</accession>
<dbReference type="Proteomes" id="UP000058446">
    <property type="component" value="Chromosome"/>
</dbReference>
<reference evidence="1 2" key="1">
    <citation type="submission" date="2013-10" db="EMBL/GenBank/DDBJ databases">
        <title>Complete genome sequence of Corynebacterium lactis DSM 45799(T), isolated from raw cow milk.</title>
        <authorList>
            <person name="Ruckert C."/>
            <person name="Albersmeier A."/>
            <person name="Lipski A."/>
            <person name="Kalinowski J."/>
        </authorList>
    </citation>
    <scope>NUCLEOTIDE SEQUENCE [LARGE SCALE GENOMIC DNA]</scope>
    <source>
        <strain evidence="1 2">RW2-5</strain>
    </source>
</reference>
<dbReference type="STRING" id="1408189.CLAC_08175"/>
<organism evidence="1 2">
    <name type="scientific">Corynebacterium lactis RW2-5</name>
    <dbReference type="NCBI Taxonomy" id="1408189"/>
    <lineage>
        <taxon>Bacteria</taxon>
        <taxon>Bacillati</taxon>
        <taxon>Actinomycetota</taxon>
        <taxon>Actinomycetes</taxon>
        <taxon>Mycobacteriales</taxon>
        <taxon>Corynebacteriaceae</taxon>
        <taxon>Corynebacterium</taxon>
    </lineage>
</organism>
<dbReference type="PATRIC" id="fig|1408189.4.peg.1639"/>
<dbReference type="RefSeq" id="WP_053412465.1">
    <property type="nucleotide sequence ID" value="NZ_CP006841.1"/>
</dbReference>
<keyword evidence="2" id="KW-1185">Reference proteome</keyword>
<name>A0A0K2H3G0_9CORY</name>
<evidence type="ECO:0000313" key="2">
    <source>
        <dbReference type="Proteomes" id="UP000058446"/>
    </source>
</evidence>
<evidence type="ECO:0000313" key="1">
    <source>
        <dbReference type="EMBL" id="ALA68585.1"/>
    </source>
</evidence>